<dbReference type="GO" id="GO:0005634">
    <property type="term" value="C:nucleus"/>
    <property type="evidence" value="ECO:0007669"/>
    <property type="project" value="TreeGrafter"/>
</dbReference>
<dbReference type="InterPro" id="IPR050863">
    <property type="entry name" value="CenT-Element_Derived"/>
</dbReference>
<dbReference type="PANTHER" id="PTHR19303">
    <property type="entry name" value="TRANSPOSON"/>
    <property type="match status" value="1"/>
</dbReference>
<reference evidence="2 3" key="1">
    <citation type="journal article" date="2021" name="Elife">
        <title>Chloroplast acquisition without the gene transfer in kleptoplastic sea slugs, Plakobranchus ocellatus.</title>
        <authorList>
            <person name="Maeda T."/>
            <person name="Takahashi S."/>
            <person name="Yoshida T."/>
            <person name="Shimamura S."/>
            <person name="Takaki Y."/>
            <person name="Nagai Y."/>
            <person name="Toyoda A."/>
            <person name="Suzuki Y."/>
            <person name="Arimoto A."/>
            <person name="Ishii H."/>
            <person name="Satoh N."/>
            <person name="Nishiyama T."/>
            <person name="Hasebe M."/>
            <person name="Maruyama T."/>
            <person name="Minagawa J."/>
            <person name="Obokata J."/>
            <person name="Shigenobu S."/>
        </authorList>
    </citation>
    <scope>NUCLEOTIDE SEQUENCE [LARGE SCALE GENOMIC DNA]</scope>
</reference>
<gene>
    <name evidence="2" type="ORF">ElyMa_006759000</name>
</gene>
<keyword evidence="3" id="KW-1185">Reference proteome</keyword>
<dbReference type="EMBL" id="BMAT01013534">
    <property type="protein sequence ID" value="GFS14924.1"/>
    <property type="molecule type" value="Genomic_DNA"/>
</dbReference>
<proteinExistence type="predicted"/>
<evidence type="ECO:0000313" key="2">
    <source>
        <dbReference type="EMBL" id="GFS14924.1"/>
    </source>
</evidence>
<evidence type="ECO:0000259" key="1">
    <source>
        <dbReference type="Pfam" id="PF03184"/>
    </source>
</evidence>
<accession>A0AAV4IWI4</accession>
<feature type="domain" description="DDE-1" evidence="1">
    <location>
        <begin position="68"/>
        <end position="235"/>
    </location>
</feature>
<protein>
    <submittedName>
        <fullName evidence="2">Tigger transposable element-derived protein</fullName>
    </submittedName>
</protein>
<organism evidence="2 3">
    <name type="scientific">Elysia marginata</name>
    <dbReference type="NCBI Taxonomy" id="1093978"/>
    <lineage>
        <taxon>Eukaryota</taxon>
        <taxon>Metazoa</taxon>
        <taxon>Spiralia</taxon>
        <taxon>Lophotrochozoa</taxon>
        <taxon>Mollusca</taxon>
        <taxon>Gastropoda</taxon>
        <taxon>Heterobranchia</taxon>
        <taxon>Euthyneura</taxon>
        <taxon>Panpulmonata</taxon>
        <taxon>Sacoglossa</taxon>
        <taxon>Placobranchoidea</taxon>
        <taxon>Plakobranchidae</taxon>
        <taxon>Elysia</taxon>
    </lineage>
</organism>
<dbReference type="AlphaFoldDB" id="A0AAV4IWI4"/>
<dbReference type="PANTHER" id="PTHR19303:SF73">
    <property type="entry name" value="PROTEIN PDC2"/>
    <property type="match status" value="1"/>
</dbReference>
<dbReference type="Proteomes" id="UP000762676">
    <property type="component" value="Unassembled WGS sequence"/>
</dbReference>
<dbReference type="GO" id="GO:0003677">
    <property type="term" value="F:DNA binding"/>
    <property type="evidence" value="ECO:0007669"/>
    <property type="project" value="TreeGrafter"/>
</dbReference>
<name>A0AAV4IWI4_9GAST</name>
<evidence type="ECO:0000313" key="3">
    <source>
        <dbReference type="Proteomes" id="UP000762676"/>
    </source>
</evidence>
<sequence>MKAVSGEAASDKGVDTTAREAELQDILKKFEPRDVYNADETGLFCKCLPNKSLAFQGETCTGQKVPKDRIFLLCAANLAGEKLPLLAIGKLYEKPRCFKNIRTLPVTYRSNKKAWMTGKLFEEWVRKLDRQFVLQGRSIALIIGNCSAHPPISDLYAIEMFFLPPNTTSLLQPCDQGIIKTFKTLYRKRVLRRFIDSYEETGTTTSHFKMNLLDTLIIAAASWNDVESTTIQKSFKHAGFVKRNPVDSEAAQAPVSPDPVTTVSDRLTHLLNKI</sequence>
<comment type="caution">
    <text evidence="2">The sequence shown here is derived from an EMBL/GenBank/DDBJ whole genome shotgun (WGS) entry which is preliminary data.</text>
</comment>
<dbReference type="Pfam" id="PF03184">
    <property type="entry name" value="DDE_1"/>
    <property type="match status" value="1"/>
</dbReference>
<dbReference type="InterPro" id="IPR004875">
    <property type="entry name" value="DDE_SF_endonuclease_dom"/>
</dbReference>